<reference evidence="1" key="1">
    <citation type="submission" date="2012-01" db="EMBL/GenBank/DDBJ databases">
        <title>The Genome Sequence of Treponema denticola H-22.</title>
        <authorList>
            <consortium name="The Broad Institute Genome Sequencing Platform"/>
            <person name="Earl A."/>
            <person name="Ward D."/>
            <person name="Feldgarden M."/>
            <person name="Gevers D."/>
            <person name="Blanton J.M."/>
            <person name="Fenno C.J."/>
            <person name="Baranova O.V."/>
            <person name="Mathney J."/>
            <person name="Dewhirst F.E."/>
            <person name="Izard J."/>
            <person name="Young S.K."/>
            <person name="Zeng Q."/>
            <person name="Gargeya S."/>
            <person name="Fitzgerald M."/>
            <person name="Haas B."/>
            <person name="Abouelleil A."/>
            <person name="Alvarado L."/>
            <person name="Arachchi H.M."/>
            <person name="Berlin A."/>
            <person name="Chapman S.B."/>
            <person name="Gearin G."/>
            <person name="Goldberg J."/>
            <person name="Griggs A."/>
            <person name="Gujja S."/>
            <person name="Hansen M."/>
            <person name="Heiman D."/>
            <person name="Howarth C."/>
            <person name="Larimer J."/>
            <person name="Lui A."/>
            <person name="MacDonald P.J.P."/>
            <person name="McCowen C."/>
            <person name="Montmayeur A."/>
            <person name="Murphy C."/>
            <person name="Neiman D."/>
            <person name="Pearson M."/>
            <person name="Priest M."/>
            <person name="Roberts A."/>
            <person name="Saif S."/>
            <person name="Shea T."/>
            <person name="Sisk P."/>
            <person name="Stolte C."/>
            <person name="Sykes S."/>
            <person name="Wortman J."/>
            <person name="Nusbaum C."/>
            <person name="Birren B."/>
        </authorList>
    </citation>
    <scope>NUCLEOTIDE SEQUENCE [LARGE SCALE GENOMIC DNA]</scope>
    <source>
        <strain evidence="1">H-22</strain>
    </source>
</reference>
<gene>
    <name evidence="1" type="ORF">HMPREF9726_01887</name>
</gene>
<dbReference type="PATRIC" id="fig|999432.5.peg.1958"/>
<dbReference type="EMBL" id="AGDV01000020">
    <property type="protein sequence ID" value="EMB31507.1"/>
    <property type="molecule type" value="Genomic_DNA"/>
</dbReference>
<organism evidence="1">
    <name type="scientific">Treponema denticola H-22</name>
    <dbReference type="NCBI Taxonomy" id="999432"/>
    <lineage>
        <taxon>Bacteria</taxon>
        <taxon>Pseudomonadati</taxon>
        <taxon>Spirochaetota</taxon>
        <taxon>Spirochaetia</taxon>
        <taxon>Spirochaetales</taxon>
        <taxon>Treponemataceae</taxon>
        <taxon>Treponema</taxon>
    </lineage>
</organism>
<protein>
    <submittedName>
        <fullName evidence="1">Uncharacterized protein</fullName>
    </submittedName>
</protein>
<dbReference type="RefSeq" id="WP_002672629.1">
    <property type="nucleotide sequence ID" value="NZ_CM001795.1"/>
</dbReference>
<proteinExistence type="predicted"/>
<dbReference type="HOGENOM" id="CLU_177877_0_0_12"/>
<comment type="caution">
    <text evidence="1">The sequence shown here is derived from an EMBL/GenBank/DDBJ whole genome shotgun (WGS) entry which is preliminary data.</text>
</comment>
<evidence type="ECO:0000313" key="1">
    <source>
        <dbReference type="EMBL" id="EMB31507.1"/>
    </source>
</evidence>
<name>A0A0E2E2B8_TREDN</name>
<dbReference type="Proteomes" id="UP000011705">
    <property type="component" value="Chromosome"/>
</dbReference>
<sequence>MTVSSFFPGHIRLRGEMIKDKDIFEAFEKAASSHKAVSKIERNERTGSLCIEYDAKALPLSKFEIFKEDLPELKKLSDAYISGKVEKKIIIEKISELWEKLKNA</sequence>
<dbReference type="AlphaFoldDB" id="A0A0E2E2B8"/>
<accession>A0A0E2E2B8</accession>